<accession>A0AAN8LDJ6</accession>
<dbReference type="AlphaFoldDB" id="A0AAN8LDJ6"/>
<evidence type="ECO:0000313" key="5">
    <source>
        <dbReference type="Proteomes" id="UP001356427"/>
    </source>
</evidence>
<name>A0AAN8LDJ6_9TELE</name>
<proteinExistence type="predicted"/>
<evidence type="ECO:0000256" key="1">
    <source>
        <dbReference type="ARBA" id="ARBA00023054"/>
    </source>
</evidence>
<organism evidence="4 5">
    <name type="scientific">Coregonus suidteri</name>
    <dbReference type="NCBI Taxonomy" id="861788"/>
    <lineage>
        <taxon>Eukaryota</taxon>
        <taxon>Metazoa</taxon>
        <taxon>Chordata</taxon>
        <taxon>Craniata</taxon>
        <taxon>Vertebrata</taxon>
        <taxon>Euteleostomi</taxon>
        <taxon>Actinopterygii</taxon>
        <taxon>Neopterygii</taxon>
        <taxon>Teleostei</taxon>
        <taxon>Protacanthopterygii</taxon>
        <taxon>Salmoniformes</taxon>
        <taxon>Salmonidae</taxon>
        <taxon>Coregoninae</taxon>
        <taxon>Coregonus</taxon>
    </lineage>
</organism>
<feature type="domain" description="Myosin tail" evidence="3">
    <location>
        <begin position="2"/>
        <end position="81"/>
    </location>
</feature>
<keyword evidence="5" id="KW-1185">Reference proteome</keyword>
<dbReference type="Proteomes" id="UP001356427">
    <property type="component" value="Unassembled WGS sequence"/>
</dbReference>
<reference evidence="4 5" key="1">
    <citation type="submission" date="2021-04" db="EMBL/GenBank/DDBJ databases">
        <authorList>
            <person name="De Guttry C."/>
            <person name="Zahm M."/>
            <person name="Klopp C."/>
            <person name="Cabau C."/>
            <person name="Louis A."/>
            <person name="Berthelot C."/>
            <person name="Parey E."/>
            <person name="Roest Crollius H."/>
            <person name="Montfort J."/>
            <person name="Robinson-Rechavi M."/>
            <person name="Bucao C."/>
            <person name="Bouchez O."/>
            <person name="Gislard M."/>
            <person name="Lluch J."/>
            <person name="Milhes M."/>
            <person name="Lampietro C."/>
            <person name="Lopez Roques C."/>
            <person name="Donnadieu C."/>
            <person name="Braasch I."/>
            <person name="Desvignes T."/>
            <person name="Postlethwait J."/>
            <person name="Bobe J."/>
            <person name="Wedekind C."/>
            <person name="Guiguen Y."/>
        </authorList>
    </citation>
    <scope>NUCLEOTIDE SEQUENCE [LARGE SCALE GENOMIC DNA]</scope>
    <source>
        <strain evidence="4">Cs_M1</strain>
        <tissue evidence="4">Blood</tissue>
    </source>
</reference>
<evidence type="ECO:0000256" key="2">
    <source>
        <dbReference type="SAM" id="Coils"/>
    </source>
</evidence>
<gene>
    <name evidence="4" type="ORF">J4Q44_G00270510</name>
</gene>
<comment type="caution">
    <text evidence="4">The sequence shown here is derived from an EMBL/GenBank/DDBJ whole genome shotgun (WGS) entry which is preliminary data.</text>
</comment>
<dbReference type="InterPro" id="IPR002928">
    <property type="entry name" value="Myosin_tail"/>
</dbReference>
<feature type="coiled-coil region" evidence="2">
    <location>
        <begin position="21"/>
        <end position="83"/>
    </location>
</feature>
<evidence type="ECO:0000313" key="4">
    <source>
        <dbReference type="EMBL" id="KAK6302696.1"/>
    </source>
</evidence>
<protein>
    <recommendedName>
        <fullName evidence="3">Myosin tail domain-containing protein</fullName>
    </recommendedName>
</protein>
<evidence type="ECO:0000259" key="3">
    <source>
        <dbReference type="Pfam" id="PF01576"/>
    </source>
</evidence>
<dbReference type="SUPFAM" id="SSF90257">
    <property type="entry name" value="Myosin rod fragments"/>
    <property type="match status" value="1"/>
</dbReference>
<dbReference type="Pfam" id="PF01576">
    <property type="entry name" value="Myosin_tail_1"/>
    <property type="match status" value="1"/>
</dbReference>
<keyword evidence="1 2" id="KW-0175">Coiled coil</keyword>
<sequence>MDLERAKRKLEGDLNLSQECVMDLENDEQQLEEHLKKKDFEISNLICRIHDEQAIINHLQKRLKELQARVEELEEELEKELPEPRWRSKEQT</sequence>
<dbReference type="GO" id="GO:0016459">
    <property type="term" value="C:myosin complex"/>
    <property type="evidence" value="ECO:0007669"/>
    <property type="project" value="InterPro"/>
</dbReference>
<dbReference type="EMBL" id="JAGTTL010000025">
    <property type="protein sequence ID" value="KAK6302696.1"/>
    <property type="molecule type" value="Genomic_DNA"/>
</dbReference>